<comment type="caution">
    <text evidence="5">The sequence shown here is derived from an EMBL/GenBank/DDBJ whole genome shotgun (WGS) entry which is preliminary data.</text>
</comment>
<name>A0A242N409_CABSO</name>
<comment type="similarity">
    <text evidence="3">Belongs to the HAD-like hydrolase superfamily. CbbY/CbbZ/Gph/YieH family.</text>
</comment>
<dbReference type="PRINTS" id="PR00413">
    <property type="entry name" value="HADHALOGNASE"/>
</dbReference>
<dbReference type="Pfam" id="PF13419">
    <property type="entry name" value="HAD_2"/>
    <property type="match status" value="1"/>
</dbReference>
<comment type="pathway">
    <text evidence="2">Organic acid metabolism; glycolate biosynthesis; glycolate from 2-phosphoglycolate: step 1/1.</text>
</comment>
<gene>
    <name evidence="5" type="ORF">PAMC26577_07180</name>
</gene>
<dbReference type="SUPFAM" id="SSF56784">
    <property type="entry name" value="HAD-like"/>
    <property type="match status" value="1"/>
</dbReference>
<dbReference type="InterPro" id="IPR050155">
    <property type="entry name" value="HAD-like_hydrolase_sf"/>
</dbReference>
<protein>
    <recommendedName>
        <fullName evidence="4">phosphoglycolate phosphatase</fullName>
        <ecNumber evidence="4">3.1.3.18</ecNumber>
    </recommendedName>
</protein>
<dbReference type="SFLD" id="SFLDG01129">
    <property type="entry name" value="C1.5:_HAD__Beta-PGM__Phosphata"/>
    <property type="match status" value="1"/>
</dbReference>
<dbReference type="InterPro" id="IPR006439">
    <property type="entry name" value="HAD-SF_hydro_IA"/>
</dbReference>
<dbReference type="AlphaFoldDB" id="A0A242N409"/>
<dbReference type="GO" id="GO:0008967">
    <property type="term" value="F:phosphoglycolate phosphatase activity"/>
    <property type="evidence" value="ECO:0007669"/>
    <property type="project" value="UniProtKB-EC"/>
</dbReference>
<evidence type="ECO:0000313" key="6">
    <source>
        <dbReference type="Proteomes" id="UP000195221"/>
    </source>
</evidence>
<dbReference type="EC" id="3.1.3.18" evidence="4"/>
<dbReference type="RefSeq" id="WP_075357378.1">
    <property type="nucleotide sequence ID" value="NZ_MSRG01000012.1"/>
</dbReference>
<proteinExistence type="inferred from homology"/>
<dbReference type="InterPro" id="IPR041492">
    <property type="entry name" value="HAD_2"/>
</dbReference>
<dbReference type="GO" id="GO:0006281">
    <property type="term" value="P:DNA repair"/>
    <property type="evidence" value="ECO:0007669"/>
    <property type="project" value="TreeGrafter"/>
</dbReference>
<evidence type="ECO:0000256" key="2">
    <source>
        <dbReference type="ARBA" id="ARBA00004818"/>
    </source>
</evidence>
<dbReference type="Gene3D" id="3.40.50.1000">
    <property type="entry name" value="HAD superfamily/HAD-like"/>
    <property type="match status" value="1"/>
</dbReference>
<dbReference type="InterPro" id="IPR023198">
    <property type="entry name" value="PGP-like_dom2"/>
</dbReference>
<evidence type="ECO:0000256" key="4">
    <source>
        <dbReference type="ARBA" id="ARBA00013078"/>
    </source>
</evidence>
<dbReference type="GO" id="GO:0005829">
    <property type="term" value="C:cytosol"/>
    <property type="evidence" value="ECO:0007669"/>
    <property type="project" value="TreeGrafter"/>
</dbReference>
<dbReference type="Gene3D" id="1.10.150.240">
    <property type="entry name" value="Putative phosphatase, domain 2"/>
    <property type="match status" value="1"/>
</dbReference>
<accession>A0A242N409</accession>
<dbReference type="Proteomes" id="UP000195221">
    <property type="component" value="Unassembled WGS sequence"/>
</dbReference>
<dbReference type="SFLD" id="SFLDG01135">
    <property type="entry name" value="C1.5.6:_HAD__Beta-PGM__Phospha"/>
    <property type="match status" value="1"/>
</dbReference>
<dbReference type="InterPro" id="IPR036412">
    <property type="entry name" value="HAD-like_sf"/>
</dbReference>
<dbReference type="EMBL" id="NBTZ01000027">
    <property type="protein sequence ID" value="OTP77896.1"/>
    <property type="molecule type" value="Genomic_DNA"/>
</dbReference>
<evidence type="ECO:0000256" key="1">
    <source>
        <dbReference type="ARBA" id="ARBA00000830"/>
    </source>
</evidence>
<dbReference type="InterPro" id="IPR023214">
    <property type="entry name" value="HAD_sf"/>
</dbReference>
<organism evidence="5 6">
    <name type="scientific">Caballeronia sordidicola</name>
    <name type="common">Burkholderia sordidicola</name>
    <dbReference type="NCBI Taxonomy" id="196367"/>
    <lineage>
        <taxon>Bacteria</taxon>
        <taxon>Pseudomonadati</taxon>
        <taxon>Pseudomonadota</taxon>
        <taxon>Betaproteobacteria</taxon>
        <taxon>Burkholderiales</taxon>
        <taxon>Burkholderiaceae</taxon>
        <taxon>Caballeronia</taxon>
    </lineage>
</organism>
<evidence type="ECO:0000313" key="5">
    <source>
        <dbReference type="EMBL" id="OTP77896.1"/>
    </source>
</evidence>
<evidence type="ECO:0000256" key="3">
    <source>
        <dbReference type="ARBA" id="ARBA00006171"/>
    </source>
</evidence>
<dbReference type="PANTHER" id="PTHR43434:SF1">
    <property type="entry name" value="PHOSPHOGLYCOLATE PHOSPHATASE"/>
    <property type="match status" value="1"/>
</dbReference>
<dbReference type="SFLD" id="SFLDS00003">
    <property type="entry name" value="Haloacid_Dehalogenase"/>
    <property type="match status" value="1"/>
</dbReference>
<dbReference type="NCBIfam" id="TIGR01549">
    <property type="entry name" value="HAD-SF-IA-v1"/>
    <property type="match status" value="1"/>
</dbReference>
<sequence length="240" mass="25805">MTTTDAAISAGTRVAGIVFDLDGTLVDTAPDITSAVNRMLATRGLPPQEVHFVEQFIGEGSYGLIDKLYKGLGLTLDQARVAADVETYLTLYKQHPVEYSTVYQDALHAIPALHAAGIVLGVCTNKAQFLAEAVLKHFDLERYFTSIVGGDTLPERKPHPQHLLTTLERMNVAPDRALYIGDTTIDAQCARDANVRCFIVNWGTGPAVDVPASSRLAAFVDLLAISAASAGAIVREPNEK</sequence>
<reference evidence="5 6" key="1">
    <citation type="submission" date="2017-03" db="EMBL/GenBank/DDBJ databases">
        <title>Genome analysis of strain PAMC 26577.</title>
        <authorList>
            <person name="Oh H.-M."/>
            <person name="Yang J.-A."/>
        </authorList>
    </citation>
    <scope>NUCLEOTIDE SEQUENCE [LARGE SCALE GENOMIC DNA]</scope>
    <source>
        <strain evidence="5 6">PAMC 26577</strain>
    </source>
</reference>
<comment type="catalytic activity">
    <reaction evidence="1">
        <text>2-phosphoglycolate + H2O = glycolate + phosphate</text>
        <dbReference type="Rhea" id="RHEA:14369"/>
        <dbReference type="ChEBI" id="CHEBI:15377"/>
        <dbReference type="ChEBI" id="CHEBI:29805"/>
        <dbReference type="ChEBI" id="CHEBI:43474"/>
        <dbReference type="ChEBI" id="CHEBI:58033"/>
        <dbReference type="EC" id="3.1.3.18"/>
    </reaction>
</comment>
<dbReference type="PANTHER" id="PTHR43434">
    <property type="entry name" value="PHOSPHOGLYCOLATE PHOSPHATASE"/>
    <property type="match status" value="1"/>
</dbReference>